<name>A0A926KT24_9BACL</name>
<evidence type="ECO:0000313" key="3">
    <source>
        <dbReference type="Proteomes" id="UP000650466"/>
    </source>
</evidence>
<dbReference type="Pfam" id="PF13451">
    <property type="entry name" value="zf_Tbcl"/>
    <property type="match status" value="1"/>
</dbReference>
<evidence type="ECO:0000259" key="1">
    <source>
        <dbReference type="Pfam" id="PF13451"/>
    </source>
</evidence>
<reference evidence="2" key="1">
    <citation type="submission" date="2020-09" db="EMBL/GenBank/DDBJ databases">
        <title>Draft Genome Sequence of Paenibacillus sp. WST5.</title>
        <authorList>
            <person name="Bao Z."/>
        </authorList>
    </citation>
    <scope>NUCLEOTIDE SEQUENCE</scope>
    <source>
        <strain evidence="2">WST5</strain>
    </source>
</reference>
<gene>
    <name evidence="2" type="ORF">ICC18_21190</name>
</gene>
<dbReference type="AlphaFoldDB" id="A0A926KT24"/>
<dbReference type="RefSeq" id="WP_188176434.1">
    <property type="nucleotide sequence ID" value="NZ_JACVVD010000008.1"/>
</dbReference>
<protein>
    <submittedName>
        <fullName evidence="2">Zinc-ribbon domain containing protein</fullName>
    </submittedName>
</protein>
<dbReference type="Proteomes" id="UP000650466">
    <property type="component" value="Unassembled WGS sequence"/>
</dbReference>
<feature type="domain" description="Probable zinc-binding" evidence="1">
    <location>
        <begin position="22"/>
        <end position="62"/>
    </location>
</feature>
<keyword evidence="3" id="KW-1185">Reference proteome</keyword>
<accession>A0A926KT24</accession>
<evidence type="ECO:0000313" key="2">
    <source>
        <dbReference type="EMBL" id="MBD0382636.1"/>
    </source>
</evidence>
<organism evidence="2 3">
    <name type="scientific">Paenibacillus sedimenti</name>
    <dbReference type="NCBI Taxonomy" id="2770274"/>
    <lineage>
        <taxon>Bacteria</taxon>
        <taxon>Bacillati</taxon>
        <taxon>Bacillota</taxon>
        <taxon>Bacilli</taxon>
        <taxon>Bacillales</taxon>
        <taxon>Paenibacillaceae</taxon>
        <taxon>Paenibacillus</taxon>
    </lineage>
</organism>
<sequence length="68" mass="8279">MNDAPQENISFDLFLQPREAERLKCWDCGKRFKWAVEEQDLFRMRGWEPPKRCTPCRDECRRLRDGFA</sequence>
<dbReference type="InterPro" id="IPR025306">
    <property type="entry name" value="Zn-bnd_dom_prob"/>
</dbReference>
<dbReference type="EMBL" id="JACVVD010000008">
    <property type="protein sequence ID" value="MBD0382636.1"/>
    <property type="molecule type" value="Genomic_DNA"/>
</dbReference>
<proteinExistence type="predicted"/>
<comment type="caution">
    <text evidence="2">The sequence shown here is derived from an EMBL/GenBank/DDBJ whole genome shotgun (WGS) entry which is preliminary data.</text>
</comment>